<evidence type="ECO:0000313" key="1">
    <source>
        <dbReference type="EMBL" id="KXV49103.1"/>
    </source>
</evidence>
<evidence type="ECO:0008006" key="3">
    <source>
        <dbReference type="Google" id="ProtNLM"/>
    </source>
</evidence>
<proteinExistence type="predicted"/>
<dbReference type="Proteomes" id="UP000075636">
    <property type="component" value="Unassembled WGS sequence"/>
</dbReference>
<organism evidence="1 2">
    <name type="scientific">Gluconobacter albidus</name>
    <dbReference type="NCBI Taxonomy" id="318683"/>
    <lineage>
        <taxon>Bacteria</taxon>
        <taxon>Pseudomonadati</taxon>
        <taxon>Pseudomonadota</taxon>
        <taxon>Alphaproteobacteria</taxon>
        <taxon>Acetobacterales</taxon>
        <taxon>Acetobacteraceae</taxon>
        <taxon>Gluconobacter</taxon>
    </lineage>
</organism>
<sequence>MNLTFLSPSGGSATMPVCLFAYYSPDSRLPPHTRHLLSQIASCGFTIHIAASGLSDANAHLLQKDLADPADPIAATVHPRPNTGLDFGAWQFLLAKGCADNASEILFANDSVFGPLLPLQPIMERMREKDFQIWGMVRSEAVVSHLQSWFLCMTRDALNHPAIQRIFNQPFNDMTKDEIVLHGELGLGLAIKASGLSTGASWGSTRGLARLLALNPMHADWRTVLRSGNAPFIKTELLRDNPSGIASIHLWRAEIPDPTFFNPDWIAAYLAATPPRNRSGRASLRARAVQAFASEDRRHALTALLLGR</sequence>
<gene>
    <name evidence="1" type="ORF">AD945_05295</name>
</gene>
<reference evidence="1 2" key="1">
    <citation type="submission" date="2015-06" db="EMBL/GenBank/DDBJ databases">
        <title>Improved classification and identification of acetic acid bacteria using matrix-assisted laser desorption/ionization time-of-flight mass spectrometry; Gluconobacter nephelii and Gluconobacter uchimurae are later heterotypic synonyms of Gluconobacter japonicus and Gluconobacter oxydans, respectively.</title>
        <authorList>
            <person name="Li L."/>
            <person name="Cleenwerck I."/>
            <person name="De Vuyst L."/>
            <person name="Vandamme P."/>
        </authorList>
    </citation>
    <scope>NUCLEOTIDE SEQUENCE [LARGE SCALE GENOMIC DNA]</scope>
    <source>
        <strain evidence="1 2">LMG 1768</strain>
    </source>
</reference>
<dbReference type="PATRIC" id="fig|318683.6.peg.1761"/>
<accession>A0A149TKM9</accession>
<dbReference type="Pfam" id="PF05045">
    <property type="entry name" value="RgpF"/>
    <property type="match status" value="1"/>
</dbReference>
<dbReference type="InterPro" id="IPR007739">
    <property type="entry name" value="RgpF"/>
</dbReference>
<dbReference type="RefSeq" id="WP_231878020.1">
    <property type="nucleotide sequence ID" value="NZ_LHZR01000098.1"/>
</dbReference>
<dbReference type="AlphaFoldDB" id="A0A149TKM9"/>
<comment type="caution">
    <text evidence="1">The sequence shown here is derived from an EMBL/GenBank/DDBJ whole genome shotgun (WGS) entry which is preliminary data.</text>
</comment>
<protein>
    <recommendedName>
        <fullName evidence="3">Glycosyl transferase</fullName>
    </recommendedName>
</protein>
<evidence type="ECO:0000313" key="2">
    <source>
        <dbReference type="Proteomes" id="UP000075636"/>
    </source>
</evidence>
<dbReference type="EMBL" id="LHZR01000098">
    <property type="protein sequence ID" value="KXV49103.1"/>
    <property type="molecule type" value="Genomic_DNA"/>
</dbReference>
<dbReference type="STRING" id="318683.A0U94_13280"/>
<name>A0A149TKM9_9PROT</name>